<proteinExistence type="predicted"/>
<dbReference type="InterPro" id="IPR002589">
    <property type="entry name" value="Macro_dom"/>
</dbReference>
<dbReference type="CDD" id="cd19757">
    <property type="entry name" value="Bbox1"/>
    <property type="match status" value="1"/>
</dbReference>
<dbReference type="SMART" id="SM00506">
    <property type="entry name" value="A1pp"/>
    <property type="match status" value="1"/>
</dbReference>
<feature type="domain" description="B box-type" evidence="4">
    <location>
        <begin position="8"/>
        <end position="50"/>
    </location>
</feature>
<feature type="region of interest" description="Disordered" evidence="3">
    <location>
        <begin position="515"/>
        <end position="566"/>
    </location>
</feature>
<dbReference type="PROSITE" id="PS51154">
    <property type="entry name" value="MACRO"/>
    <property type="match status" value="1"/>
</dbReference>
<dbReference type="InterPro" id="IPR043472">
    <property type="entry name" value="Macro_dom-like"/>
</dbReference>
<keyword evidence="1" id="KW-0479">Metal-binding</keyword>
<dbReference type="Gene3D" id="3.30.160.60">
    <property type="entry name" value="Classic Zinc Finger"/>
    <property type="match status" value="1"/>
</dbReference>
<dbReference type="PROSITE" id="PS50119">
    <property type="entry name" value="ZF_BBOX"/>
    <property type="match status" value="2"/>
</dbReference>
<reference evidence="6" key="1">
    <citation type="journal article" date="2019" name="bioRxiv">
        <title>The Genome of the Zebra Mussel, Dreissena polymorpha: A Resource for Invasive Species Research.</title>
        <authorList>
            <person name="McCartney M.A."/>
            <person name="Auch B."/>
            <person name="Kono T."/>
            <person name="Mallez S."/>
            <person name="Zhang Y."/>
            <person name="Obille A."/>
            <person name="Becker A."/>
            <person name="Abrahante J.E."/>
            <person name="Garbe J."/>
            <person name="Badalamenti J.P."/>
            <person name="Herman A."/>
            <person name="Mangelson H."/>
            <person name="Liachko I."/>
            <person name="Sullivan S."/>
            <person name="Sone E.D."/>
            <person name="Koren S."/>
            <person name="Silverstein K.A.T."/>
            <person name="Beckman K.B."/>
            <person name="Gohl D.M."/>
        </authorList>
    </citation>
    <scope>NUCLEOTIDE SEQUENCE</scope>
    <source>
        <strain evidence="6">Duluth1</strain>
        <tissue evidence="6">Whole animal</tissue>
    </source>
</reference>
<evidence type="ECO:0000256" key="1">
    <source>
        <dbReference type="PROSITE-ProRule" id="PRU00024"/>
    </source>
</evidence>
<dbReference type="CDD" id="cd02907">
    <property type="entry name" value="Macro_Af1521_BAL-like"/>
    <property type="match status" value="1"/>
</dbReference>
<sequence>MECSLNECGVCGSESVVAFCKNCNFRICENCFHMHRRSTKLFHNHVAFLIETTKPTLHQTIAGDDAREVSKQNSGDVHTLKCTTHTTENVIFFCSDHSYTLCGRCVVSSHKSCKIVDLFDVNVNDEEINTCTSHLRDLEEKLKSAANKIDQNTTYNQTCKDVFLNELQQVRADVNTWFDRLQSKYETHCSETFDTNNERFTKVQTVCNELMKRIEEHQESINTLLKQNHVKQLYILLNKVEQEIVEINSKLNLLEIESSFNEYKFKRSSGIQQLLNDTMFDIGDLDELCSGSDEISEGELSSITIADTKTRKYEFMKEYSIYSIKVYVYQASICDLPVDCIVNAANDRLSHGDGVARAIAMSAGDELTKEGNKYIRSNGPICVGKVAVTTAGNLKYKCVIHAVGPIWSDYDTGTQDGVSKFGFDLYHAVFESVFTANASSMKSVALPPISSAIFGVPIRYCTMKYARAVLDFCILNKNDTCLREIHFVDVNEETVKDIQYMFDCMIRDMKPEPYQPSDFLPKSQSRRGHGGYMPADTSSTPKNQQQSLSTKQSDFRTVKIQTNKKK</sequence>
<feature type="domain" description="B box-type" evidence="4">
    <location>
        <begin position="77"/>
        <end position="118"/>
    </location>
</feature>
<feature type="coiled-coil region" evidence="2">
    <location>
        <begin position="207"/>
        <end position="257"/>
    </location>
</feature>
<name>A0A9D4FTS4_DREPO</name>
<evidence type="ECO:0000256" key="2">
    <source>
        <dbReference type="SAM" id="Coils"/>
    </source>
</evidence>
<evidence type="ECO:0000313" key="7">
    <source>
        <dbReference type="Proteomes" id="UP000828390"/>
    </source>
</evidence>
<evidence type="ECO:0000259" key="5">
    <source>
        <dbReference type="PROSITE" id="PS51154"/>
    </source>
</evidence>
<dbReference type="SUPFAM" id="SSF57845">
    <property type="entry name" value="B-box zinc-binding domain"/>
    <property type="match status" value="1"/>
</dbReference>
<dbReference type="Gene3D" id="3.40.220.10">
    <property type="entry name" value="Leucine Aminopeptidase, subunit E, domain 1"/>
    <property type="match status" value="1"/>
</dbReference>
<dbReference type="Proteomes" id="UP000828390">
    <property type="component" value="Unassembled WGS sequence"/>
</dbReference>
<reference evidence="6" key="2">
    <citation type="submission" date="2020-11" db="EMBL/GenBank/DDBJ databases">
        <authorList>
            <person name="McCartney M.A."/>
            <person name="Auch B."/>
            <person name="Kono T."/>
            <person name="Mallez S."/>
            <person name="Becker A."/>
            <person name="Gohl D.M."/>
            <person name="Silverstein K.A.T."/>
            <person name="Koren S."/>
            <person name="Bechman K.B."/>
            <person name="Herman A."/>
            <person name="Abrahante J.E."/>
            <person name="Garbe J."/>
        </authorList>
    </citation>
    <scope>NUCLEOTIDE SEQUENCE</scope>
    <source>
        <strain evidence="6">Duluth1</strain>
        <tissue evidence="6">Whole animal</tissue>
    </source>
</reference>
<dbReference type="EMBL" id="JAIWYP010000006">
    <property type="protein sequence ID" value="KAH3805239.1"/>
    <property type="molecule type" value="Genomic_DNA"/>
</dbReference>
<dbReference type="PANTHER" id="PTHR11106">
    <property type="entry name" value="GANGLIOSIDE INDUCED DIFFERENTIATION ASSOCIATED PROTEIN 2-RELATED"/>
    <property type="match status" value="1"/>
</dbReference>
<protein>
    <recommendedName>
        <fullName evidence="8">B box-type domain-containing protein</fullName>
    </recommendedName>
</protein>
<feature type="compositionally biased region" description="Polar residues" evidence="3">
    <location>
        <begin position="536"/>
        <end position="552"/>
    </location>
</feature>
<keyword evidence="7" id="KW-1185">Reference proteome</keyword>
<evidence type="ECO:0000256" key="3">
    <source>
        <dbReference type="SAM" id="MobiDB-lite"/>
    </source>
</evidence>
<dbReference type="GO" id="GO:0008270">
    <property type="term" value="F:zinc ion binding"/>
    <property type="evidence" value="ECO:0007669"/>
    <property type="project" value="UniProtKB-KW"/>
</dbReference>
<evidence type="ECO:0000313" key="6">
    <source>
        <dbReference type="EMBL" id="KAH3805239.1"/>
    </source>
</evidence>
<dbReference type="SUPFAM" id="SSF52949">
    <property type="entry name" value="Macro domain-like"/>
    <property type="match status" value="1"/>
</dbReference>
<dbReference type="InterPro" id="IPR000315">
    <property type="entry name" value="Znf_B-box"/>
</dbReference>
<comment type="caution">
    <text evidence="6">The sequence shown here is derived from an EMBL/GenBank/DDBJ whole genome shotgun (WGS) entry which is preliminary data.</text>
</comment>
<accession>A0A9D4FTS4</accession>
<evidence type="ECO:0000259" key="4">
    <source>
        <dbReference type="PROSITE" id="PS50119"/>
    </source>
</evidence>
<feature type="domain" description="Macro" evidence="5">
    <location>
        <begin position="313"/>
        <end position="506"/>
    </location>
</feature>
<dbReference type="AlphaFoldDB" id="A0A9D4FTS4"/>
<keyword evidence="1" id="KW-0862">Zinc</keyword>
<evidence type="ECO:0008006" key="8">
    <source>
        <dbReference type="Google" id="ProtNLM"/>
    </source>
</evidence>
<gene>
    <name evidence="6" type="ORF">DPMN_133536</name>
</gene>
<dbReference type="PANTHER" id="PTHR11106:SF111">
    <property type="entry name" value="MACRO DOMAIN-CONTAINING PROTEIN"/>
    <property type="match status" value="1"/>
</dbReference>
<dbReference type="Pfam" id="PF01661">
    <property type="entry name" value="Macro"/>
    <property type="match status" value="1"/>
</dbReference>
<keyword evidence="2" id="KW-0175">Coiled coil</keyword>
<organism evidence="6 7">
    <name type="scientific">Dreissena polymorpha</name>
    <name type="common">Zebra mussel</name>
    <name type="synonym">Mytilus polymorpha</name>
    <dbReference type="NCBI Taxonomy" id="45954"/>
    <lineage>
        <taxon>Eukaryota</taxon>
        <taxon>Metazoa</taxon>
        <taxon>Spiralia</taxon>
        <taxon>Lophotrochozoa</taxon>
        <taxon>Mollusca</taxon>
        <taxon>Bivalvia</taxon>
        <taxon>Autobranchia</taxon>
        <taxon>Heteroconchia</taxon>
        <taxon>Euheterodonta</taxon>
        <taxon>Imparidentia</taxon>
        <taxon>Neoheterodontei</taxon>
        <taxon>Myida</taxon>
        <taxon>Dreissenoidea</taxon>
        <taxon>Dreissenidae</taxon>
        <taxon>Dreissena</taxon>
    </lineage>
</organism>
<keyword evidence="1" id="KW-0863">Zinc-finger</keyword>
<feature type="coiled-coil region" evidence="2">
    <location>
        <begin position="128"/>
        <end position="155"/>
    </location>
</feature>